<evidence type="ECO:0000313" key="2">
    <source>
        <dbReference type="EMBL" id="MCV7423338.1"/>
    </source>
</evidence>
<dbReference type="Pfam" id="PF21836">
    <property type="entry name" value="DUF6895"/>
    <property type="match status" value="1"/>
</dbReference>
<protein>
    <recommendedName>
        <fullName evidence="1">DUF6895 domain-containing protein</fullName>
    </recommendedName>
</protein>
<feature type="domain" description="DUF6895" evidence="1">
    <location>
        <begin position="18"/>
        <end position="300"/>
    </location>
</feature>
<evidence type="ECO:0000313" key="3">
    <source>
        <dbReference type="Proteomes" id="UP001141629"/>
    </source>
</evidence>
<proteinExistence type="predicted"/>
<dbReference type="Proteomes" id="UP001141629">
    <property type="component" value="Unassembled WGS sequence"/>
</dbReference>
<sequence>MSNPPDVGDQANLARYRKGALNWLAANLESFDVRDGLGNESQIKPLTELTILMACLLRTGLESLGGPARTILAWLVDVANSAPVRDQPVRTNNQLVLRAGMCAVVAVATGNRDIGHECAVQRALDAGLLDQSERHPHHVMIERMMLDLGGFRHGLPSYAELVGNSMAGRRPDALYQHTRSAYELTHDVMFGTALGNAGLEGMSAIDRNELGCVIGDLVVRYGRSGHWDLVGEFVMCWDFLELVPDDVYARAWRLLGLAQDSDGSVPGVRVDRDDGSEAEAPDKRFGSRYHTTLVVALAATASLRRVEPVSESCPILAPGPVKAPDGADLDTQWLIGLVDRVHESRKVTVGIEVLVGLTLVEARHPGKTNVDTVISGLRDCIVDVSQLRAVPAALTLLAHSICLRQGSEIPALSVFVGLITSIVTQPAPDEETELLWFDKRLLTAALGLSAMPAQPSVHALWAVLHDTAPEAMGSLVPLALACGGYGTRRPALLSSADQMGVRTLEAIAVEALWRSDLINGCGLIRAAHALSPLRHSRRKAISDFLDAQRLPDGGFGFVDYRAVTRSMGTDLDVELDLRLPTSLAVWWTLAEINGDFRLMGSPSNSGVGGIRR</sequence>
<organism evidence="2 3">
    <name type="scientific">Mycobacterium yunnanensis</name>
    <dbReference type="NCBI Taxonomy" id="368477"/>
    <lineage>
        <taxon>Bacteria</taxon>
        <taxon>Bacillati</taxon>
        <taxon>Actinomycetota</taxon>
        <taxon>Actinomycetes</taxon>
        <taxon>Mycobacteriales</taxon>
        <taxon>Mycobacteriaceae</taxon>
        <taxon>Mycobacterium</taxon>
    </lineage>
</organism>
<dbReference type="InterPro" id="IPR054190">
    <property type="entry name" value="DUF6895"/>
</dbReference>
<comment type="caution">
    <text evidence="2">The sequence shown here is derived from an EMBL/GenBank/DDBJ whole genome shotgun (WGS) entry which is preliminary data.</text>
</comment>
<reference evidence="2" key="1">
    <citation type="submission" date="2020-07" db="EMBL/GenBank/DDBJ databases">
        <authorList>
            <person name="Pettersson B.M.F."/>
            <person name="Behra P.R.K."/>
            <person name="Ramesh M."/>
            <person name="Das S."/>
            <person name="Dasgupta S."/>
            <person name="Kirsebom L.A."/>
        </authorList>
    </citation>
    <scope>NUCLEOTIDE SEQUENCE</scope>
    <source>
        <strain evidence="2">DSM 44838</strain>
    </source>
</reference>
<accession>A0A9X3C2V2</accession>
<reference evidence="2" key="2">
    <citation type="journal article" date="2022" name="BMC Genomics">
        <title>Comparative genome analysis of mycobacteria focusing on tRNA and non-coding RNA.</title>
        <authorList>
            <person name="Behra P.R.K."/>
            <person name="Pettersson B.M.F."/>
            <person name="Ramesh M."/>
            <person name="Das S."/>
            <person name="Dasgupta S."/>
            <person name="Kirsebom L.A."/>
        </authorList>
    </citation>
    <scope>NUCLEOTIDE SEQUENCE</scope>
    <source>
        <strain evidence="2">DSM 44838</strain>
    </source>
</reference>
<dbReference type="EMBL" id="JACKVK010000011">
    <property type="protein sequence ID" value="MCV7423338.1"/>
    <property type="molecule type" value="Genomic_DNA"/>
</dbReference>
<dbReference type="RefSeq" id="WP_263998221.1">
    <property type="nucleotide sequence ID" value="NZ_JACKVK010000011.1"/>
</dbReference>
<dbReference type="AlphaFoldDB" id="A0A9X3C2V2"/>
<name>A0A9X3C2V2_9MYCO</name>
<gene>
    <name evidence="2" type="ORF">H7K45_22555</name>
</gene>
<keyword evidence="3" id="KW-1185">Reference proteome</keyword>
<evidence type="ECO:0000259" key="1">
    <source>
        <dbReference type="Pfam" id="PF21836"/>
    </source>
</evidence>